<dbReference type="InterPro" id="IPR007412">
    <property type="entry name" value="FlgM"/>
</dbReference>
<evidence type="ECO:0000313" key="11">
    <source>
        <dbReference type="EMBL" id="KPH63866.1"/>
    </source>
</evidence>
<keyword evidence="11" id="KW-0969">Cilium</keyword>
<evidence type="ECO:0000256" key="2">
    <source>
        <dbReference type="ARBA" id="ARBA00017823"/>
    </source>
</evidence>
<sequence length="105" mass="11392">MVSQVNKGQQQANVLANAKQQKVDLQNNSSQTAVQTAAPKAATDSVSLTPQAQQLKSLQEKTQQSSGFDSKKVEELKKAISEGKYQVDTEKLAKSIASFEFDVYG</sequence>
<feature type="compositionally biased region" description="Polar residues" evidence="9">
    <location>
        <begin position="20"/>
        <end position="35"/>
    </location>
</feature>
<feature type="domain" description="Anti-sigma-28 factor FlgM C-terminal" evidence="10">
    <location>
        <begin position="44"/>
        <end position="97"/>
    </location>
</feature>
<accession>A0A0N1EQ40</accession>
<evidence type="ECO:0000259" key="10">
    <source>
        <dbReference type="Pfam" id="PF04316"/>
    </source>
</evidence>
<gene>
    <name evidence="11" type="ORF">ADS77_08135</name>
</gene>
<evidence type="ECO:0000256" key="3">
    <source>
        <dbReference type="ARBA" id="ARBA00022491"/>
    </source>
</evidence>
<dbReference type="GO" id="GO:0045892">
    <property type="term" value="P:negative regulation of DNA-templated transcription"/>
    <property type="evidence" value="ECO:0007669"/>
    <property type="project" value="InterPro"/>
</dbReference>
<evidence type="ECO:0000256" key="8">
    <source>
        <dbReference type="ARBA" id="ARBA00030117"/>
    </source>
</evidence>
<keyword evidence="4" id="KW-1005">Bacterial flagellum biogenesis</keyword>
<evidence type="ECO:0000256" key="4">
    <source>
        <dbReference type="ARBA" id="ARBA00022795"/>
    </source>
</evidence>
<organism evidence="11 12">
    <name type="scientific">Pseudoalteromonas porphyrae</name>
    <dbReference type="NCBI Taxonomy" id="187330"/>
    <lineage>
        <taxon>Bacteria</taxon>
        <taxon>Pseudomonadati</taxon>
        <taxon>Pseudomonadota</taxon>
        <taxon>Gammaproteobacteria</taxon>
        <taxon>Alteromonadales</taxon>
        <taxon>Pseudoalteromonadaceae</taxon>
        <taxon>Pseudoalteromonas</taxon>
    </lineage>
</organism>
<dbReference type="NCBIfam" id="TIGR03824">
    <property type="entry name" value="FlgM_jcvi"/>
    <property type="match status" value="1"/>
</dbReference>
<evidence type="ECO:0000256" key="5">
    <source>
        <dbReference type="ARBA" id="ARBA00023015"/>
    </source>
</evidence>
<keyword evidence="3" id="KW-0678">Repressor</keyword>
<dbReference type="AlphaFoldDB" id="A0A0N1EQ40"/>
<keyword evidence="11" id="KW-0282">Flagellum</keyword>
<keyword evidence="11" id="KW-0966">Cell projection</keyword>
<dbReference type="InterPro" id="IPR035890">
    <property type="entry name" value="Anti-sigma-28_factor_FlgM_sf"/>
</dbReference>
<dbReference type="Gene3D" id="6.10.140.30">
    <property type="entry name" value="Anti-sigma-28 factor FlgM"/>
    <property type="match status" value="1"/>
</dbReference>
<keyword evidence="6" id="KW-0804">Transcription</keyword>
<proteinExistence type="inferred from homology"/>
<feature type="region of interest" description="Disordered" evidence="9">
    <location>
        <begin position="20"/>
        <end position="71"/>
    </location>
</feature>
<dbReference type="Pfam" id="PF04316">
    <property type="entry name" value="FlgM"/>
    <property type="match status" value="1"/>
</dbReference>
<dbReference type="EMBL" id="LHPH01000007">
    <property type="protein sequence ID" value="KPH63866.1"/>
    <property type="molecule type" value="Genomic_DNA"/>
</dbReference>
<evidence type="ECO:0000256" key="1">
    <source>
        <dbReference type="ARBA" id="ARBA00005322"/>
    </source>
</evidence>
<evidence type="ECO:0000256" key="6">
    <source>
        <dbReference type="ARBA" id="ARBA00023163"/>
    </source>
</evidence>
<dbReference type="STRING" id="187330.AMS58_02145"/>
<dbReference type="OrthoDB" id="5797147at2"/>
<dbReference type="PATRIC" id="fig|187330.3.peg.3667"/>
<dbReference type="RefSeq" id="WP_054203369.1">
    <property type="nucleotide sequence ID" value="NZ_LHPH01000007.1"/>
</dbReference>
<comment type="function">
    <text evidence="7">Responsible for the coupling of flagellin expression to flagellar assembly by preventing expression of the flagellin genes when a component of the middle class of proteins is defective. It negatively regulates flagellar genes by inhibiting the activity of FliA by directly binding to FliA.</text>
</comment>
<evidence type="ECO:0000313" key="12">
    <source>
        <dbReference type="Proteomes" id="UP000037848"/>
    </source>
</evidence>
<comment type="caution">
    <text evidence="11">The sequence shown here is derived from an EMBL/GenBank/DDBJ whole genome shotgun (WGS) entry which is preliminary data.</text>
</comment>
<name>A0A0N1EQ40_9GAMM</name>
<evidence type="ECO:0000256" key="7">
    <source>
        <dbReference type="ARBA" id="ARBA00024739"/>
    </source>
</evidence>
<dbReference type="GO" id="GO:0044781">
    <property type="term" value="P:bacterial-type flagellum organization"/>
    <property type="evidence" value="ECO:0007669"/>
    <property type="project" value="UniProtKB-KW"/>
</dbReference>
<comment type="similarity">
    <text evidence="1">Belongs to the FlgM family.</text>
</comment>
<evidence type="ECO:0000256" key="9">
    <source>
        <dbReference type="SAM" id="MobiDB-lite"/>
    </source>
</evidence>
<protein>
    <recommendedName>
        <fullName evidence="2">Negative regulator of flagellin synthesis</fullName>
    </recommendedName>
    <alternativeName>
        <fullName evidence="8">Anti-sigma-28 factor</fullName>
    </alternativeName>
</protein>
<keyword evidence="5" id="KW-0805">Transcription regulation</keyword>
<dbReference type="SUPFAM" id="SSF101498">
    <property type="entry name" value="Anti-sigma factor FlgM"/>
    <property type="match status" value="1"/>
</dbReference>
<keyword evidence="12" id="KW-1185">Reference proteome</keyword>
<dbReference type="InterPro" id="IPR031316">
    <property type="entry name" value="FlgM_C"/>
</dbReference>
<reference evidence="11 12" key="1">
    <citation type="submission" date="2015-08" db="EMBL/GenBank/DDBJ databases">
        <title>Draft Genome Sequence of Pseudoalteromonas porphyrae UCD-SED14.</title>
        <authorList>
            <person name="Coil D.A."/>
            <person name="Jospin G."/>
            <person name="Lee R.D."/>
            <person name="Eisen J.A."/>
        </authorList>
    </citation>
    <scope>NUCLEOTIDE SEQUENCE [LARGE SCALE GENOMIC DNA]</scope>
    <source>
        <strain evidence="11 12">UCD-SED14</strain>
    </source>
</reference>
<feature type="compositionally biased region" description="Polar residues" evidence="9">
    <location>
        <begin position="44"/>
        <end position="68"/>
    </location>
</feature>
<dbReference type="Proteomes" id="UP000037848">
    <property type="component" value="Unassembled WGS sequence"/>
</dbReference>